<accession>A0A699IH36</accession>
<gene>
    <name evidence="2" type="ORF">Tci_525990</name>
</gene>
<feature type="compositionally biased region" description="Basic residues" evidence="1">
    <location>
        <begin position="199"/>
        <end position="210"/>
    </location>
</feature>
<organism evidence="2">
    <name type="scientific">Tanacetum cinerariifolium</name>
    <name type="common">Dalmatian daisy</name>
    <name type="synonym">Chrysanthemum cinerariifolium</name>
    <dbReference type="NCBI Taxonomy" id="118510"/>
    <lineage>
        <taxon>Eukaryota</taxon>
        <taxon>Viridiplantae</taxon>
        <taxon>Streptophyta</taxon>
        <taxon>Embryophyta</taxon>
        <taxon>Tracheophyta</taxon>
        <taxon>Spermatophyta</taxon>
        <taxon>Magnoliopsida</taxon>
        <taxon>eudicotyledons</taxon>
        <taxon>Gunneridae</taxon>
        <taxon>Pentapetalae</taxon>
        <taxon>asterids</taxon>
        <taxon>campanulids</taxon>
        <taxon>Asterales</taxon>
        <taxon>Asteraceae</taxon>
        <taxon>Asteroideae</taxon>
        <taxon>Anthemideae</taxon>
        <taxon>Anthemidinae</taxon>
        <taxon>Tanacetum</taxon>
    </lineage>
</organism>
<dbReference type="EMBL" id="BKCJ010291388">
    <property type="protein sequence ID" value="GEZ54017.1"/>
    <property type="molecule type" value="Genomic_DNA"/>
</dbReference>
<sequence>MAVAAMKHITSNFFKVDKFEGVDFRTWQKKMHFLLSSISVVYVLTTPIFEDGGDDSTMEQIKQRAKWDNDDYVCRDLLEAKYMAEDASSKKFLVSNFINYKMTDSRPVNNTMNFLKDFKHTLKHLNEELTLVELDSNLSIEESLRVHDSDKPKGNNVAGPSVVNMVEHNNSSRYNDNKGKRKHHDNTRDDPNKKEKPTCWKRGKTHHFKRDCKDVNVGNKANSSGTKGLVDGSSNSL</sequence>
<dbReference type="PANTHER" id="PTHR47592:SF29">
    <property type="entry name" value="ZINC FINGER, CCHC-TYPE"/>
    <property type="match status" value="1"/>
</dbReference>
<feature type="region of interest" description="Disordered" evidence="1">
    <location>
        <begin position="167"/>
        <end position="237"/>
    </location>
</feature>
<dbReference type="AlphaFoldDB" id="A0A699IH36"/>
<name>A0A699IH36_TANCI</name>
<evidence type="ECO:0000256" key="1">
    <source>
        <dbReference type="SAM" id="MobiDB-lite"/>
    </source>
</evidence>
<evidence type="ECO:0008006" key="3">
    <source>
        <dbReference type="Google" id="ProtNLM"/>
    </source>
</evidence>
<protein>
    <recommendedName>
        <fullName evidence="3">Zinc finger, CCHC-type</fullName>
    </recommendedName>
</protein>
<dbReference type="PANTHER" id="PTHR47592">
    <property type="entry name" value="PBF68 PROTEIN"/>
    <property type="match status" value="1"/>
</dbReference>
<feature type="compositionally biased region" description="Basic and acidic residues" evidence="1">
    <location>
        <begin position="186"/>
        <end position="198"/>
    </location>
</feature>
<comment type="caution">
    <text evidence="2">The sequence shown here is derived from an EMBL/GenBank/DDBJ whole genome shotgun (WGS) entry which is preliminary data.</text>
</comment>
<feature type="compositionally biased region" description="Polar residues" evidence="1">
    <location>
        <begin position="219"/>
        <end position="237"/>
    </location>
</feature>
<reference evidence="2" key="1">
    <citation type="journal article" date="2019" name="Sci. Rep.">
        <title>Draft genome of Tanacetum cinerariifolium, the natural source of mosquito coil.</title>
        <authorList>
            <person name="Yamashiro T."/>
            <person name="Shiraishi A."/>
            <person name="Satake H."/>
            <person name="Nakayama K."/>
        </authorList>
    </citation>
    <scope>NUCLEOTIDE SEQUENCE</scope>
</reference>
<evidence type="ECO:0000313" key="2">
    <source>
        <dbReference type="EMBL" id="GEZ54017.1"/>
    </source>
</evidence>
<proteinExistence type="predicted"/>